<keyword evidence="3 9" id="KW-1003">Cell membrane</keyword>
<evidence type="ECO:0000256" key="3">
    <source>
        <dbReference type="ARBA" id="ARBA00022475"/>
    </source>
</evidence>
<keyword evidence="4 9" id="KW-0812">Transmembrane</keyword>
<evidence type="ECO:0000256" key="8">
    <source>
        <dbReference type="ARBA" id="ARBA00023136"/>
    </source>
</evidence>
<evidence type="ECO:0000256" key="5">
    <source>
        <dbReference type="ARBA" id="ARBA00022927"/>
    </source>
</evidence>
<dbReference type="InterPro" id="IPR018448">
    <property type="entry name" value="TatB"/>
</dbReference>
<organism evidence="11 12">
    <name type="scientific">Hoeflea poritis</name>
    <dbReference type="NCBI Taxonomy" id="2993659"/>
    <lineage>
        <taxon>Bacteria</taxon>
        <taxon>Pseudomonadati</taxon>
        <taxon>Pseudomonadota</taxon>
        <taxon>Alphaproteobacteria</taxon>
        <taxon>Hyphomicrobiales</taxon>
        <taxon>Rhizobiaceae</taxon>
        <taxon>Hoeflea</taxon>
    </lineage>
</organism>
<name>A0ABT4VPM8_9HYPH</name>
<feature type="compositionally biased region" description="Basic residues" evidence="10">
    <location>
        <begin position="153"/>
        <end position="164"/>
    </location>
</feature>
<feature type="compositionally biased region" description="Low complexity" evidence="10">
    <location>
        <begin position="141"/>
        <end position="152"/>
    </location>
</feature>
<keyword evidence="12" id="KW-1185">Reference proteome</keyword>
<keyword evidence="8 9" id="KW-0472">Membrane</keyword>
<comment type="function">
    <text evidence="9">Part of the twin-arginine translocation (Tat) system that transports large folded proteins containing a characteristic twin-arginine motif in their signal peptide across membranes. Together with TatC, TatB is part of a receptor directly interacting with Tat signal peptides. TatB may form an oligomeric binding site that transiently accommodates folded Tat precursor proteins before their translocation.</text>
</comment>
<dbReference type="Pfam" id="PF02416">
    <property type="entry name" value="TatA_B_E"/>
    <property type="match status" value="1"/>
</dbReference>
<dbReference type="PANTHER" id="PTHR33162:SF1">
    <property type="entry name" value="SEC-INDEPENDENT PROTEIN TRANSLOCASE PROTEIN TATA, CHLOROPLASTIC"/>
    <property type="match status" value="1"/>
</dbReference>
<evidence type="ECO:0000256" key="1">
    <source>
        <dbReference type="ARBA" id="ARBA00004167"/>
    </source>
</evidence>
<dbReference type="HAMAP" id="MF_00237">
    <property type="entry name" value="TatB"/>
    <property type="match status" value="1"/>
</dbReference>
<evidence type="ECO:0000313" key="11">
    <source>
        <dbReference type="EMBL" id="MDA4846666.1"/>
    </source>
</evidence>
<accession>A0ABT4VPM8</accession>
<dbReference type="InterPro" id="IPR003369">
    <property type="entry name" value="TatA/B/E"/>
</dbReference>
<dbReference type="PRINTS" id="PR01506">
    <property type="entry name" value="TATBPROTEIN"/>
</dbReference>
<dbReference type="EMBL" id="JAPJZH010000009">
    <property type="protein sequence ID" value="MDA4846666.1"/>
    <property type="molecule type" value="Genomic_DNA"/>
</dbReference>
<sequence length="208" mass="22144">MLDLGWPELLVVALVLILVVGPKDLPGMLRTFGRTTRKLRAMAGEFRSQFDEALKEAELDDVKNVLDEAKQLNPTNILKEAIDPIRDAGKEIKADLDKAMKEPAAESKPAATKAEAKSEPEPKKAVKSATGSAATKKKPPAAKTEAKAANNGAKKKAAPRRSTTRKPAEKKPVSASKPASEAKKPARRAATRKTAQASKSAKTSGETA</sequence>
<feature type="compositionally biased region" description="Low complexity" evidence="10">
    <location>
        <begin position="192"/>
        <end position="208"/>
    </location>
</feature>
<gene>
    <name evidence="9 11" type="primary">tatB</name>
    <name evidence="11" type="ORF">OOZ53_14985</name>
</gene>
<keyword evidence="2 9" id="KW-0813">Transport</keyword>
<dbReference type="PANTHER" id="PTHR33162">
    <property type="entry name" value="SEC-INDEPENDENT PROTEIN TRANSLOCASE PROTEIN TATA, CHLOROPLASTIC"/>
    <property type="match status" value="1"/>
</dbReference>
<evidence type="ECO:0000256" key="2">
    <source>
        <dbReference type="ARBA" id="ARBA00022448"/>
    </source>
</evidence>
<evidence type="ECO:0000256" key="4">
    <source>
        <dbReference type="ARBA" id="ARBA00022692"/>
    </source>
</evidence>
<dbReference type="Proteomes" id="UP001148313">
    <property type="component" value="Unassembled WGS sequence"/>
</dbReference>
<evidence type="ECO:0000256" key="10">
    <source>
        <dbReference type="SAM" id="MobiDB-lite"/>
    </source>
</evidence>
<keyword evidence="7 9" id="KW-0811">Translocation</keyword>
<feature type="region of interest" description="Disordered" evidence="10">
    <location>
        <begin position="99"/>
        <end position="208"/>
    </location>
</feature>
<dbReference type="NCBIfam" id="TIGR01410">
    <property type="entry name" value="tatB"/>
    <property type="match status" value="1"/>
</dbReference>
<evidence type="ECO:0000256" key="7">
    <source>
        <dbReference type="ARBA" id="ARBA00023010"/>
    </source>
</evidence>
<comment type="caution">
    <text evidence="11">The sequence shown here is derived from an EMBL/GenBank/DDBJ whole genome shotgun (WGS) entry which is preliminary data.</text>
</comment>
<comment type="subunit">
    <text evidence="9">The Tat system comprises two distinct complexes: a TatABC complex, containing multiple copies of TatA, TatB and TatC subunits, and a separate TatA complex, containing only TatA subunits. Substrates initially bind to the TatABC complex, which probably triggers association of the separate TatA complex to form the active translocon.</text>
</comment>
<dbReference type="RefSeq" id="WP_271090450.1">
    <property type="nucleotide sequence ID" value="NZ_JAPJZH010000009.1"/>
</dbReference>
<comment type="subcellular location">
    <subcellularLocation>
        <location evidence="9">Cell membrane</location>
        <topology evidence="9">Single-pass membrane protein</topology>
    </subcellularLocation>
    <subcellularLocation>
        <location evidence="1">Membrane</location>
        <topology evidence="1">Single-pass membrane protein</topology>
    </subcellularLocation>
</comment>
<evidence type="ECO:0000256" key="9">
    <source>
        <dbReference type="HAMAP-Rule" id="MF_00237"/>
    </source>
</evidence>
<proteinExistence type="inferred from homology"/>
<evidence type="ECO:0000256" key="6">
    <source>
        <dbReference type="ARBA" id="ARBA00022989"/>
    </source>
</evidence>
<reference evidence="11" key="1">
    <citation type="submission" date="2022-11" db="EMBL/GenBank/DDBJ databases">
        <title>Hoeflea poritis sp. nov., isolated from scleractinian coral Porites lutea.</title>
        <authorList>
            <person name="Zhang G."/>
            <person name="Wei Q."/>
            <person name="Cai L."/>
        </authorList>
    </citation>
    <scope>NUCLEOTIDE SEQUENCE</scope>
    <source>
        <strain evidence="11">E7-10</strain>
    </source>
</reference>
<keyword evidence="6 9" id="KW-1133">Transmembrane helix</keyword>
<protein>
    <recommendedName>
        <fullName evidence="9">Sec-independent protein translocase protein TatB</fullName>
    </recommendedName>
</protein>
<keyword evidence="5 9" id="KW-0653">Protein transport</keyword>
<dbReference type="Gene3D" id="1.20.5.3310">
    <property type="match status" value="1"/>
</dbReference>
<comment type="similarity">
    <text evidence="9">Belongs to the TatB family.</text>
</comment>
<feature type="compositionally biased region" description="Basic and acidic residues" evidence="10">
    <location>
        <begin position="114"/>
        <end position="124"/>
    </location>
</feature>
<evidence type="ECO:0000313" key="12">
    <source>
        <dbReference type="Proteomes" id="UP001148313"/>
    </source>
</evidence>